<proteinExistence type="predicted"/>
<dbReference type="Pfam" id="PF12704">
    <property type="entry name" value="MacB_PCD"/>
    <property type="match status" value="1"/>
</dbReference>
<comment type="caution">
    <text evidence="9">The sequence shown here is derived from an EMBL/GenBank/DDBJ whole genome shotgun (WGS) entry which is preliminary data.</text>
</comment>
<feature type="transmembrane region" description="Helical" evidence="6">
    <location>
        <begin position="291"/>
        <end position="314"/>
    </location>
</feature>
<dbReference type="InterPro" id="IPR025857">
    <property type="entry name" value="MacB_PCD"/>
</dbReference>
<dbReference type="AlphaFoldDB" id="A0A080M6F4"/>
<feature type="transmembrane region" description="Helical" evidence="6">
    <location>
        <begin position="386"/>
        <end position="405"/>
    </location>
</feature>
<keyword evidence="3 6" id="KW-0812">Transmembrane</keyword>
<dbReference type="PANTHER" id="PTHR43738">
    <property type="entry name" value="ABC TRANSPORTER, MEMBRANE PROTEIN"/>
    <property type="match status" value="1"/>
</dbReference>
<evidence type="ECO:0000256" key="6">
    <source>
        <dbReference type="SAM" id="Phobius"/>
    </source>
</evidence>
<evidence type="ECO:0000313" key="9">
    <source>
        <dbReference type="EMBL" id="KFB72689.1"/>
    </source>
</evidence>
<keyword evidence="9" id="KW-0449">Lipoprotein</keyword>
<dbReference type="EMBL" id="JDVG02000350">
    <property type="protein sequence ID" value="KFB72689.1"/>
    <property type="molecule type" value="Genomic_DNA"/>
</dbReference>
<evidence type="ECO:0000256" key="5">
    <source>
        <dbReference type="ARBA" id="ARBA00023136"/>
    </source>
</evidence>
<dbReference type="Pfam" id="PF02687">
    <property type="entry name" value="FtsX"/>
    <property type="match status" value="1"/>
</dbReference>
<evidence type="ECO:0000259" key="8">
    <source>
        <dbReference type="Pfam" id="PF12704"/>
    </source>
</evidence>
<name>A0A080M6F4_9PROT</name>
<feature type="domain" description="MacB-like periplasmic core" evidence="8">
    <location>
        <begin position="21"/>
        <end position="260"/>
    </location>
</feature>
<dbReference type="Proteomes" id="UP000020077">
    <property type="component" value="Unassembled WGS sequence"/>
</dbReference>
<accession>A0A080M6F4</accession>
<evidence type="ECO:0000256" key="3">
    <source>
        <dbReference type="ARBA" id="ARBA00022692"/>
    </source>
</evidence>
<evidence type="ECO:0000256" key="4">
    <source>
        <dbReference type="ARBA" id="ARBA00022989"/>
    </source>
</evidence>
<dbReference type="GO" id="GO:0005886">
    <property type="term" value="C:plasma membrane"/>
    <property type="evidence" value="ECO:0007669"/>
    <property type="project" value="UniProtKB-SubCell"/>
</dbReference>
<protein>
    <submittedName>
        <fullName evidence="9">Lipoprotein releasing system, transmembrane protein, LolC/E family</fullName>
    </submittedName>
</protein>
<dbReference type="InterPro" id="IPR051125">
    <property type="entry name" value="ABC-4/HrtB_transporter"/>
</dbReference>
<evidence type="ECO:0000256" key="1">
    <source>
        <dbReference type="ARBA" id="ARBA00004651"/>
    </source>
</evidence>
<keyword evidence="2" id="KW-1003">Cell membrane</keyword>
<evidence type="ECO:0000313" key="10">
    <source>
        <dbReference type="Proteomes" id="UP000020077"/>
    </source>
</evidence>
<feature type="domain" description="ABC3 transporter permease C-terminal" evidence="7">
    <location>
        <begin position="293"/>
        <end position="411"/>
    </location>
</feature>
<sequence length="420" mass="44572">MSSLLLLAARSAWNRRLTLGMTLIAVALSVTLLLGVERVRHEARNSFAQSVAGTDLVVGARTSPVQLMLYAVFRLGEATNNIRWQSYRAIAENPAVAWSIPLSLGDSHHGFPVIGTSSAYFEHFRYGDAQALAFSAGKPFAEIFEAVPGAEVAARLGYRPGDRIVLSHGMGDVSLAEHTDKPFTVVGILAPTGTPVDRSVHISLEAMQAIHLDWQGGAPLPGLSIPAEYVRKFDLTPQEITAVLVGLKSRAAVFKVQRDLNTRSAEPLLAVLPGVALDQLWQVVGIAERTLFAVSAMVVAVGLAGLVAVVIAGLGERRRELAILRSVGARPSEIFVLLTAEGLFVTVLGALLGAALLALLTALLGPLAQAHYGLAIRARWISSDELLLLGAVVAVGLVASLLPGYRAYRISLADGLTPRL</sequence>
<feature type="transmembrane region" description="Helical" evidence="6">
    <location>
        <begin position="335"/>
        <end position="366"/>
    </location>
</feature>
<dbReference type="InterPro" id="IPR003838">
    <property type="entry name" value="ABC3_permease_C"/>
</dbReference>
<comment type="subcellular location">
    <subcellularLocation>
        <location evidence="1">Cell membrane</location>
        <topology evidence="1">Multi-pass membrane protein</topology>
    </subcellularLocation>
</comment>
<keyword evidence="5 6" id="KW-0472">Membrane</keyword>
<dbReference type="PANTHER" id="PTHR43738:SF2">
    <property type="entry name" value="ABC TRANSPORTER PERMEASE"/>
    <property type="match status" value="1"/>
</dbReference>
<reference evidence="9 10" key="1">
    <citation type="submission" date="2014-02" db="EMBL/GenBank/DDBJ databases">
        <title>Expanding our view of genomic diversity in Candidatus Accumulibacter clades.</title>
        <authorList>
            <person name="Skennerton C.T."/>
            <person name="Barr J.J."/>
            <person name="Slater F.R."/>
            <person name="Bond P.L."/>
            <person name="Tyson G.W."/>
        </authorList>
    </citation>
    <scope>NUCLEOTIDE SEQUENCE [LARGE SCALE GENOMIC DNA]</scope>
    <source>
        <strain evidence="10">BA-91</strain>
    </source>
</reference>
<evidence type="ECO:0000259" key="7">
    <source>
        <dbReference type="Pfam" id="PF02687"/>
    </source>
</evidence>
<gene>
    <name evidence="9" type="ORF">AW09_002122</name>
</gene>
<evidence type="ECO:0000256" key="2">
    <source>
        <dbReference type="ARBA" id="ARBA00022475"/>
    </source>
</evidence>
<organism evidence="9 10">
    <name type="scientific">Candidatus Accumulibacter phosphatis</name>
    <dbReference type="NCBI Taxonomy" id="327160"/>
    <lineage>
        <taxon>Bacteria</taxon>
        <taxon>Pseudomonadati</taxon>
        <taxon>Pseudomonadota</taxon>
        <taxon>Betaproteobacteria</taxon>
        <taxon>Candidatus Accumulibacter</taxon>
    </lineage>
</organism>
<keyword evidence="4 6" id="KW-1133">Transmembrane helix</keyword>